<feature type="region of interest" description="Disordered" evidence="7">
    <location>
        <begin position="1"/>
        <end position="27"/>
    </location>
</feature>
<feature type="transmembrane region" description="Helical" evidence="8">
    <location>
        <begin position="194"/>
        <end position="216"/>
    </location>
</feature>
<dbReference type="GO" id="GO:0015798">
    <property type="term" value="P:myo-inositol transport"/>
    <property type="evidence" value="ECO:0007669"/>
    <property type="project" value="UniProtKB-ARBA"/>
</dbReference>
<feature type="domain" description="Major facilitator superfamily (MFS) profile" evidence="9">
    <location>
        <begin position="103"/>
        <end position="536"/>
    </location>
</feature>
<feature type="transmembrane region" description="Helical" evidence="8">
    <location>
        <begin position="98"/>
        <end position="121"/>
    </location>
</feature>
<keyword evidence="5 8" id="KW-1133">Transmembrane helix</keyword>
<dbReference type="InterPro" id="IPR036259">
    <property type="entry name" value="MFS_trans_sf"/>
</dbReference>
<dbReference type="InterPro" id="IPR005828">
    <property type="entry name" value="MFS_sugar_transport-like"/>
</dbReference>
<dbReference type="EMBL" id="QZBD01000383">
    <property type="protein sequence ID" value="THY16767.1"/>
    <property type="molecule type" value="Genomic_DNA"/>
</dbReference>
<dbReference type="SUPFAM" id="SSF103473">
    <property type="entry name" value="MFS general substrate transporter"/>
    <property type="match status" value="1"/>
</dbReference>
<dbReference type="InterPro" id="IPR020846">
    <property type="entry name" value="MFS_dom"/>
</dbReference>
<dbReference type="InterPro" id="IPR005829">
    <property type="entry name" value="Sugar_transporter_CS"/>
</dbReference>
<dbReference type="FunFam" id="1.20.1250.20:FF:000134">
    <property type="entry name" value="MFS sugar transporter protein"/>
    <property type="match status" value="1"/>
</dbReference>
<feature type="transmembrane region" description="Helical" evidence="8">
    <location>
        <begin position="349"/>
        <end position="368"/>
    </location>
</feature>
<dbReference type="InterPro" id="IPR050814">
    <property type="entry name" value="Myo-inositol_Transporter"/>
</dbReference>
<keyword evidence="3" id="KW-0813">Transport</keyword>
<feature type="transmembrane region" description="Helical" evidence="8">
    <location>
        <begin position="415"/>
        <end position="438"/>
    </location>
</feature>
<comment type="caution">
    <text evidence="10">The sequence shown here is derived from an EMBL/GenBank/DDBJ whole genome shotgun (WGS) entry which is preliminary data.</text>
</comment>
<dbReference type="Proteomes" id="UP000306584">
    <property type="component" value="Unassembled WGS sequence"/>
</dbReference>
<protein>
    <submittedName>
        <fullName evidence="10">Putative sugar transporter</fullName>
    </submittedName>
</protein>
<evidence type="ECO:0000256" key="7">
    <source>
        <dbReference type="SAM" id="MobiDB-lite"/>
    </source>
</evidence>
<evidence type="ECO:0000256" key="6">
    <source>
        <dbReference type="ARBA" id="ARBA00023136"/>
    </source>
</evidence>
<proteinExistence type="inferred from homology"/>
<dbReference type="GO" id="GO:0015791">
    <property type="term" value="P:polyol transmembrane transport"/>
    <property type="evidence" value="ECO:0007669"/>
    <property type="project" value="UniProtKB-ARBA"/>
</dbReference>
<evidence type="ECO:0000256" key="1">
    <source>
        <dbReference type="ARBA" id="ARBA00004141"/>
    </source>
</evidence>
<feature type="transmembrane region" description="Helical" evidence="8">
    <location>
        <begin position="444"/>
        <end position="468"/>
    </location>
</feature>
<feature type="transmembrane region" description="Helical" evidence="8">
    <location>
        <begin position="506"/>
        <end position="527"/>
    </location>
</feature>
<reference evidence="10 11" key="1">
    <citation type="submission" date="2018-10" db="EMBL/GenBank/DDBJ databases">
        <title>Fifty Aureobasidium pullulans genomes reveal a recombining polyextremotolerant generalist.</title>
        <authorList>
            <person name="Gostincar C."/>
            <person name="Turk M."/>
            <person name="Zajc J."/>
            <person name="Gunde-Cimerman N."/>
        </authorList>
    </citation>
    <scope>NUCLEOTIDE SEQUENCE [LARGE SCALE GENOMIC DNA]</scope>
    <source>
        <strain evidence="10 11">EXF-6604</strain>
    </source>
</reference>
<feature type="transmembrane region" description="Helical" evidence="8">
    <location>
        <begin position="141"/>
        <end position="161"/>
    </location>
</feature>
<comment type="similarity">
    <text evidence="2">Belongs to the major facilitator superfamily. Sugar transporter (TC 2.A.1.1) family.</text>
</comment>
<feature type="transmembrane region" description="Helical" evidence="8">
    <location>
        <begin position="168"/>
        <end position="188"/>
    </location>
</feature>
<organism evidence="10 11">
    <name type="scientific">Aureobasidium pullulans</name>
    <name type="common">Black yeast</name>
    <name type="synonym">Pullularia pullulans</name>
    <dbReference type="NCBI Taxonomy" id="5580"/>
    <lineage>
        <taxon>Eukaryota</taxon>
        <taxon>Fungi</taxon>
        <taxon>Dikarya</taxon>
        <taxon>Ascomycota</taxon>
        <taxon>Pezizomycotina</taxon>
        <taxon>Dothideomycetes</taxon>
        <taxon>Dothideomycetidae</taxon>
        <taxon>Dothideales</taxon>
        <taxon>Saccotheciaceae</taxon>
        <taxon>Aureobasidium</taxon>
    </lineage>
</organism>
<sequence length="600" mass="66375">MGKGVKGAASGEQHENIEMFDPAQQGSYMDRREITKDQMEDAVRAGSVPHVNTSEAVDIAKNGGWEVDALMTEMQKEIDAQGGDNNGHFDLEFANPKYFTYLIVAFASMGGMLSGLDQSLISGANLFLPADLGLNDRQNSLVNSGMSLGAVGGAIILSPANEYLGRRWAIILSCVLYTIGGALEAASMNYGMIIAARVILGFGVGLEGGTVPVYVAETVERRYRGNMVSLYQFNIALGEVLGYAVAAMFVTVPGNWRYILGSSLLFSTIMGIGMLYMPESPRFLMHKGKPVEAFKVWKRIRGIEHLDSREEFYVMKMSQEQEDQEVAAGRGNAKYPWMDLFTEPRARRAFVYANVMIFLGQFTGINAITYFMSTLMQNLGFDKYQSNYMSLVGGGSLLIGTIPAVLYMERCGRRFWACATLPVFFVGLIIAGASQYAGGQNAQMGVYLTGLVIYEIFFGTYACLTWVIPAESYPTYLRSYGMTTSDGWLFLSSFIVTYNFTGMSKAFTNIGLTAGFYGGIAFVGWFYQLFFMPETKDKTLEEIDLIFSQPTSKLVAQNWKNVKETTNDLLRFRFKKVFIDAHNAPAVDFSQGKHEVGHQA</sequence>
<keyword evidence="10" id="KW-0762">Sugar transport</keyword>
<evidence type="ECO:0000256" key="8">
    <source>
        <dbReference type="SAM" id="Phobius"/>
    </source>
</evidence>
<dbReference type="PROSITE" id="PS00217">
    <property type="entry name" value="SUGAR_TRANSPORT_2"/>
    <property type="match status" value="1"/>
</dbReference>
<evidence type="ECO:0000256" key="3">
    <source>
        <dbReference type="ARBA" id="ARBA00022448"/>
    </source>
</evidence>
<feature type="transmembrane region" description="Helical" evidence="8">
    <location>
        <begin position="228"/>
        <end position="250"/>
    </location>
</feature>
<accession>A0A4S9KKW4</accession>
<feature type="transmembrane region" description="Helical" evidence="8">
    <location>
        <begin position="256"/>
        <end position="277"/>
    </location>
</feature>
<keyword evidence="6 8" id="KW-0472">Membrane</keyword>
<dbReference type="PANTHER" id="PTHR48020:SF9">
    <property type="entry name" value="MAJOR FACILITATOR SUPERFAMILY (MFS) PROFILE DOMAIN-CONTAINING PROTEIN"/>
    <property type="match status" value="1"/>
</dbReference>
<dbReference type="AlphaFoldDB" id="A0A4S9KKW4"/>
<evidence type="ECO:0000313" key="10">
    <source>
        <dbReference type="EMBL" id="THY16767.1"/>
    </source>
</evidence>
<dbReference type="PRINTS" id="PR00171">
    <property type="entry name" value="SUGRTRNSPORT"/>
</dbReference>
<gene>
    <name evidence="10" type="ORF">D6D01_07630</name>
</gene>
<evidence type="ECO:0000313" key="11">
    <source>
        <dbReference type="Proteomes" id="UP000306584"/>
    </source>
</evidence>
<comment type="subcellular location">
    <subcellularLocation>
        <location evidence="1">Membrane</location>
        <topology evidence="1">Multi-pass membrane protein</topology>
    </subcellularLocation>
</comment>
<keyword evidence="4 8" id="KW-0812">Transmembrane</keyword>
<dbReference type="GO" id="GO:0022857">
    <property type="term" value="F:transmembrane transporter activity"/>
    <property type="evidence" value="ECO:0007669"/>
    <property type="project" value="InterPro"/>
</dbReference>
<dbReference type="Pfam" id="PF00083">
    <property type="entry name" value="Sugar_tr"/>
    <property type="match status" value="1"/>
</dbReference>
<evidence type="ECO:0000256" key="2">
    <source>
        <dbReference type="ARBA" id="ARBA00010992"/>
    </source>
</evidence>
<dbReference type="PANTHER" id="PTHR48020">
    <property type="entry name" value="PROTON MYO-INOSITOL COTRANSPORTER"/>
    <property type="match status" value="1"/>
</dbReference>
<evidence type="ECO:0000256" key="5">
    <source>
        <dbReference type="ARBA" id="ARBA00022989"/>
    </source>
</evidence>
<feature type="transmembrane region" description="Helical" evidence="8">
    <location>
        <begin position="480"/>
        <end position="500"/>
    </location>
</feature>
<name>A0A4S9KKW4_AURPU</name>
<dbReference type="Gene3D" id="1.20.1250.20">
    <property type="entry name" value="MFS general substrate transporter like domains"/>
    <property type="match status" value="1"/>
</dbReference>
<feature type="transmembrane region" description="Helical" evidence="8">
    <location>
        <begin position="388"/>
        <end position="408"/>
    </location>
</feature>
<evidence type="ECO:0000256" key="4">
    <source>
        <dbReference type="ARBA" id="ARBA00022692"/>
    </source>
</evidence>
<evidence type="ECO:0000259" key="9">
    <source>
        <dbReference type="PROSITE" id="PS50850"/>
    </source>
</evidence>
<dbReference type="PROSITE" id="PS50850">
    <property type="entry name" value="MFS"/>
    <property type="match status" value="1"/>
</dbReference>
<dbReference type="InterPro" id="IPR003663">
    <property type="entry name" value="Sugar/inositol_transpt"/>
</dbReference>
<dbReference type="GO" id="GO:0016020">
    <property type="term" value="C:membrane"/>
    <property type="evidence" value="ECO:0007669"/>
    <property type="project" value="UniProtKB-SubCell"/>
</dbReference>